<organism evidence="2 3">
    <name type="scientific">Enterococcus rotai</name>
    <dbReference type="NCBI Taxonomy" id="118060"/>
    <lineage>
        <taxon>Bacteria</taxon>
        <taxon>Bacillati</taxon>
        <taxon>Bacillota</taxon>
        <taxon>Bacilli</taxon>
        <taxon>Lactobacillales</taxon>
        <taxon>Enterococcaceae</taxon>
        <taxon>Enterococcus</taxon>
    </lineage>
</organism>
<evidence type="ECO:0000313" key="3">
    <source>
        <dbReference type="Proteomes" id="UP000067523"/>
    </source>
</evidence>
<gene>
    <name evidence="2" type="ORF">ATZ35_00075</name>
</gene>
<evidence type="ECO:0000259" key="1">
    <source>
        <dbReference type="Pfam" id="PF22016"/>
    </source>
</evidence>
<reference evidence="3" key="1">
    <citation type="submission" date="2015-12" db="EMBL/GenBank/DDBJ databases">
        <authorList>
            <person name="Lauer A."/>
            <person name="Humrighouse B."/>
            <person name="Loparev V."/>
            <person name="Shewmaker P.L."/>
            <person name="Whitney A.M."/>
            <person name="McLaughlin R.W."/>
        </authorList>
    </citation>
    <scope>NUCLEOTIDE SEQUENCE [LARGE SCALE GENOMIC DNA]</scope>
    <source>
        <strain evidence="3">LMG 26678</strain>
    </source>
</reference>
<name>A0A0U2VCX0_9ENTE</name>
<evidence type="ECO:0000313" key="2">
    <source>
        <dbReference type="EMBL" id="ALS35612.1"/>
    </source>
</evidence>
<sequence>MIIVPTKKSLPLFNEFPVSTNTSSSTERSFFSWHANYFTLDRKKILVLVNDLSFSPIVLADINATNRQHLSDYIKEGIEHVFSYSTDKPYQLKKYFLRAGRMEISYAHNRSISGINNNMIQTLKSYPEDIDLNSRLQTSVMESLAKTPYRSMTPEYSFSIDVVKKELDKL</sequence>
<protein>
    <recommendedName>
        <fullName evidence="1">DUF6933 domain-containing protein</fullName>
    </recommendedName>
</protein>
<dbReference type="AlphaFoldDB" id="A0A0U2VCX0"/>
<dbReference type="KEGG" id="erx:ATZ35_00075"/>
<dbReference type="Pfam" id="PF22016">
    <property type="entry name" value="DUF6933"/>
    <property type="match status" value="1"/>
</dbReference>
<dbReference type="EMBL" id="CP013655">
    <property type="protein sequence ID" value="ALS35612.1"/>
    <property type="molecule type" value="Genomic_DNA"/>
</dbReference>
<proteinExistence type="predicted"/>
<keyword evidence="3" id="KW-1185">Reference proteome</keyword>
<dbReference type="Proteomes" id="UP000067523">
    <property type="component" value="Chromosome"/>
</dbReference>
<accession>A0A0U2VCX0</accession>
<feature type="domain" description="DUF6933" evidence="1">
    <location>
        <begin position="6"/>
        <end position="157"/>
    </location>
</feature>
<dbReference type="STRING" id="118060.ATZ35_00075"/>
<dbReference type="InterPro" id="IPR053864">
    <property type="entry name" value="DUF6933"/>
</dbReference>
<dbReference type="RefSeq" id="WP_208928254.1">
    <property type="nucleotide sequence ID" value="NZ_CP013655.1"/>
</dbReference>